<dbReference type="Pfam" id="PF10000">
    <property type="entry name" value="ACT_3"/>
    <property type="match status" value="1"/>
</dbReference>
<dbReference type="RefSeq" id="WP_184424670.1">
    <property type="nucleotide sequence ID" value="NZ_AP027362.1"/>
</dbReference>
<dbReference type="InterPro" id="IPR045865">
    <property type="entry name" value="ACT-like_dom_sf"/>
</dbReference>
<dbReference type="EMBL" id="JACHHU010000021">
    <property type="protein sequence ID" value="MBB6543896.1"/>
    <property type="molecule type" value="Genomic_DNA"/>
</dbReference>
<dbReference type="Proteomes" id="UP000537141">
    <property type="component" value="Unassembled WGS sequence"/>
</dbReference>
<dbReference type="SUPFAM" id="SSF55021">
    <property type="entry name" value="ACT-like"/>
    <property type="match status" value="2"/>
</dbReference>
<sequence length="137" mass="14916">MSGEKNLAKLIASMTPVLTENEYVFATLETYDFEQVLLLNPISTFQEKEGLTVILTKEKADEFNISYSGVFKCITLNVHSSLDAVGLTAAVATKLTQSNISANVIAAYYHDHVFIALKDAEQALADLNALTQQGIAD</sequence>
<dbReference type="Gene3D" id="3.30.2130.10">
    <property type="entry name" value="VC0802-like"/>
    <property type="match status" value="1"/>
</dbReference>
<dbReference type="PANTHER" id="PTHR39199:SF1">
    <property type="entry name" value="BLR5128 PROTEIN"/>
    <property type="match status" value="1"/>
</dbReference>
<name>A0A7X0NIA1_9GAMM</name>
<dbReference type="AlphaFoldDB" id="A0A7X0NIA1"/>
<keyword evidence="3" id="KW-1185">Reference proteome</keyword>
<organism evidence="2 3">
    <name type="scientific">Thalassotalea piscium</name>
    <dbReference type="NCBI Taxonomy" id="1230533"/>
    <lineage>
        <taxon>Bacteria</taxon>
        <taxon>Pseudomonadati</taxon>
        <taxon>Pseudomonadota</taxon>
        <taxon>Gammaproteobacteria</taxon>
        <taxon>Alteromonadales</taxon>
        <taxon>Colwelliaceae</taxon>
        <taxon>Thalassotalea</taxon>
    </lineage>
</organism>
<accession>A0A7X0NIA1</accession>
<proteinExistence type="predicted"/>
<reference evidence="2 3" key="1">
    <citation type="submission" date="2020-08" db="EMBL/GenBank/DDBJ databases">
        <title>Genomic Encyclopedia of Type Strains, Phase IV (KMG-IV): sequencing the most valuable type-strain genomes for metagenomic binning, comparative biology and taxonomic classification.</title>
        <authorList>
            <person name="Goeker M."/>
        </authorList>
    </citation>
    <scope>NUCLEOTIDE SEQUENCE [LARGE SCALE GENOMIC DNA]</scope>
    <source>
        <strain evidence="2 3">DSM 26287</strain>
    </source>
</reference>
<dbReference type="InterPro" id="IPR018717">
    <property type="entry name" value="DUF2241"/>
</dbReference>
<evidence type="ECO:0000313" key="3">
    <source>
        <dbReference type="Proteomes" id="UP000537141"/>
    </source>
</evidence>
<protein>
    <recommendedName>
        <fullName evidence="1">DUF2241 domain-containing protein</fullName>
    </recommendedName>
</protein>
<gene>
    <name evidence="2" type="ORF">HNQ55_002420</name>
</gene>
<evidence type="ECO:0000313" key="2">
    <source>
        <dbReference type="EMBL" id="MBB6543896.1"/>
    </source>
</evidence>
<comment type="caution">
    <text evidence="2">The sequence shown here is derived from an EMBL/GenBank/DDBJ whole genome shotgun (WGS) entry which is preliminary data.</text>
</comment>
<evidence type="ECO:0000259" key="1">
    <source>
        <dbReference type="Pfam" id="PF10000"/>
    </source>
</evidence>
<dbReference type="PANTHER" id="PTHR39199">
    <property type="entry name" value="BLR5128 PROTEIN"/>
    <property type="match status" value="1"/>
</dbReference>
<feature type="domain" description="DUF2241" evidence="1">
    <location>
        <begin position="2"/>
        <end position="72"/>
    </location>
</feature>